<evidence type="ECO:0000313" key="2">
    <source>
        <dbReference type="Proteomes" id="UP000663843"/>
    </source>
</evidence>
<organism evidence="1 2">
    <name type="scientific">Rhizoctonia solani</name>
    <dbReference type="NCBI Taxonomy" id="456999"/>
    <lineage>
        <taxon>Eukaryota</taxon>
        <taxon>Fungi</taxon>
        <taxon>Dikarya</taxon>
        <taxon>Basidiomycota</taxon>
        <taxon>Agaricomycotina</taxon>
        <taxon>Agaricomycetes</taxon>
        <taxon>Cantharellales</taxon>
        <taxon>Ceratobasidiaceae</taxon>
        <taxon>Rhizoctonia</taxon>
    </lineage>
</organism>
<dbReference type="EMBL" id="CAJMWT010001018">
    <property type="protein sequence ID" value="CAE6372333.1"/>
    <property type="molecule type" value="Genomic_DNA"/>
</dbReference>
<accession>A0A8H2WDP7</accession>
<dbReference type="AlphaFoldDB" id="A0A8H2WDP7"/>
<comment type="caution">
    <text evidence="1">The sequence shown here is derived from an EMBL/GenBank/DDBJ whole genome shotgun (WGS) entry which is preliminary data.</text>
</comment>
<dbReference type="Proteomes" id="UP000663843">
    <property type="component" value="Unassembled WGS sequence"/>
</dbReference>
<reference evidence="1" key="1">
    <citation type="submission" date="2021-01" db="EMBL/GenBank/DDBJ databases">
        <authorList>
            <person name="Kaushik A."/>
        </authorList>
    </citation>
    <scope>NUCLEOTIDE SEQUENCE</scope>
    <source>
        <strain evidence="1">AG2-2IIIB</strain>
    </source>
</reference>
<name>A0A8H2WDP7_9AGAM</name>
<gene>
    <name evidence="1" type="ORF">RDB_LOCUS19244</name>
</gene>
<evidence type="ECO:0000313" key="1">
    <source>
        <dbReference type="EMBL" id="CAE6372333.1"/>
    </source>
</evidence>
<dbReference type="Gene3D" id="1.20.1280.50">
    <property type="match status" value="1"/>
</dbReference>
<evidence type="ECO:0008006" key="3">
    <source>
        <dbReference type="Google" id="ProtNLM"/>
    </source>
</evidence>
<protein>
    <recommendedName>
        <fullName evidence="3">F-box domain-containing protein</fullName>
    </recommendedName>
</protein>
<proteinExistence type="predicted"/>
<sequence length="476" mass="54043">MIASTSINSLPPEILIRIFHTVLAYPCNHCPCFPYRKQDYPRYPDYLAQVCTLWRRTAISAQTLWRHIDLSPNVPCSDRLITRAESHLARAGQLPIDIHISVNAIGAPALEYDKLYQLISLVSTRVESLEMDIAGPFQDFHRGVFKLLLCQHPSLTRLVLRPQAYHRNSFLVANSFPSTEAQRYSGPQQLDLTEEEIEILFAPLTILHSHGIFPLWSSRAYHGLVDLRLLSTDQWSDIRERDLITVLKSSPELKTLHFHLDIHDSTPTTEKLIPVTLRDLHVVKIFTSTIGAPSLCPSPSKLLRLLAPGTKPLRLSFEDFYTKDDMFTTELEGFFARSNVAMFYTRTIFPSLDLLLRHSNNLEQVVLDYFNYYFCTQTPAAEIEVDGFASLPRLKSLHITRSVLSDDELRLLLTCCPDGIVLKSCSIRCRTAGEQTSTTLDALETVEAFPTVKISDHILSREYNPTADWDVLDGEA</sequence>